<evidence type="ECO:0000313" key="3">
    <source>
        <dbReference type="EMBL" id="GEP41884.1"/>
    </source>
</evidence>
<dbReference type="InterPro" id="IPR010496">
    <property type="entry name" value="AL/BT2_dom"/>
</dbReference>
<name>A0A512M571_9BACT</name>
<dbReference type="AlphaFoldDB" id="A0A512M571"/>
<dbReference type="Pfam" id="PF06439">
    <property type="entry name" value="3keto-disac_hyd"/>
    <property type="match status" value="1"/>
</dbReference>
<dbReference type="SUPFAM" id="SSF49899">
    <property type="entry name" value="Concanavalin A-like lectins/glucanases"/>
    <property type="match status" value="1"/>
</dbReference>
<reference evidence="3 4" key="1">
    <citation type="submission" date="2019-07" db="EMBL/GenBank/DDBJ databases">
        <title>Whole genome shotgun sequence of Brevifollis gellanilyticus NBRC 108608.</title>
        <authorList>
            <person name="Hosoyama A."/>
            <person name="Uohara A."/>
            <person name="Ohji S."/>
            <person name="Ichikawa N."/>
        </authorList>
    </citation>
    <scope>NUCLEOTIDE SEQUENCE [LARGE SCALE GENOMIC DNA]</scope>
    <source>
        <strain evidence="3 4">NBRC 108608</strain>
    </source>
</reference>
<evidence type="ECO:0000313" key="4">
    <source>
        <dbReference type="Proteomes" id="UP000321577"/>
    </source>
</evidence>
<feature type="chain" id="PRO_5021794580" description="3-keto-alpha-glucoside-1,2-lyase/3-keto-2-hydroxy-glucal hydratase domain-containing protein" evidence="1">
    <location>
        <begin position="27"/>
        <end position="221"/>
    </location>
</feature>
<accession>A0A512M571</accession>
<dbReference type="Gene3D" id="2.60.120.560">
    <property type="entry name" value="Exo-inulinase, domain 1"/>
    <property type="match status" value="1"/>
</dbReference>
<gene>
    <name evidence="3" type="ORF">BGE01nite_11750</name>
</gene>
<dbReference type="GO" id="GO:0016787">
    <property type="term" value="F:hydrolase activity"/>
    <property type="evidence" value="ECO:0007669"/>
    <property type="project" value="InterPro"/>
</dbReference>
<keyword evidence="1" id="KW-0732">Signal</keyword>
<comment type="caution">
    <text evidence="3">The sequence shown here is derived from an EMBL/GenBank/DDBJ whole genome shotgun (WGS) entry which is preliminary data.</text>
</comment>
<organism evidence="3 4">
    <name type="scientific">Brevifollis gellanilyticus</name>
    <dbReference type="NCBI Taxonomy" id="748831"/>
    <lineage>
        <taxon>Bacteria</taxon>
        <taxon>Pseudomonadati</taxon>
        <taxon>Verrucomicrobiota</taxon>
        <taxon>Verrucomicrobiia</taxon>
        <taxon>Verrucomicrobiales</taxon>
        <taxon>Verrucomicrobiaceae</taxon>
    </lineage>
</organism>
<dbReference type="EMBL" id="BKAG01000006">
    <property type="protein sequence ID" value="GEP41884.1"/>
    <property type="molecule type" value="Genomic_DNA"/>
</dbReference>
<dbReference type="Proteomes" id="UP000321577">
    <property type="component" value="Unassembled WGS sequence"/>
</dbReference>
<feature type="signal peptide" evidence="1">
    <location>
        <begin position="1"/>
        <end position="26"/>
    </location>
</feature>
<sequence>MVLTQLVPMKIPSLLALLATATFAFAADHPDTTGFKDLFTADLSNTVAPGGWGFADGVLVAKDHDTLWTKDSYGDFVLDLEFKVAKESNSGIFLRSGDIKNVLAALEIQVHESTDGSKYGMVSAIYDAMPPSKNASKPVGEWNHITITCKGPQVTVLLNGEEVINANLDNWPEAGKNPDGTPNKFKKALKDYARTGPIGLQGLHGKAQAPVWYRNLKIKAL</sequence>
<feature type="domain" description="3-keto-alpha-glucoside-1,2-lyase/3-keto-2-hydroxy-glucal hydratase" evidence="2">
    <location>
        <begin position="36"/>
        <end position="219"/>
    </location>
</feature>
<dbReference type="InterPro" id="IPR013320">
    <property type="entry name" value="ConA-like_dom_sf"/>
</dbReference>
<protein>
    <recommendedName>
        <fullName evidence="2">3-keto-alpha-glucoside-1,2-lyase/3-keto-2-hydroxy-glucal hydratase domain-containing protein</fullName>
    </recommendedName>
</protein>
<evidence type="ECO:0000259" key="2">
    <source>
        <dbReference type="Pfam" id="PF06439"/>
    </source>
</evidence>
<proteinExistence type="predicted"/>
<evidence type="ECO:0000256" key="1">
    <source>
        <dbReference type="SAM" id="SignalP"/>
    </source>
</evidence>
<keyword evidence="4" id="KW-1185">Reference proteome</keyword>